<feature type="chain" id="PRO_5025052638" description="Cyanovirin-N domain-containing protein" evidence="2">
    <location>
        <begin position="19"/>
        <end position="221"/>
    </location>
</feature>
<evidence type="ECO:0000313" key="3">
    <source>
        <dbReference type="EMBL" id="KAE8164063.1"/>
    </source>
</evidence>
<evidence type="ECO:0008006" key="5">
    <source>
        <dbReference type="Google" id="ProtNLM"/>
    </source>
</evidence>
<proteinExistence type="predicted"/>
<evidence type="ECO:0000313" key="4">
    <source>
        <dbReference type="Proteomes" id="UP000326950"/>
    </source>
</evidence>
<keyword evidence="4" id="KW-1185">Reference proteome</keyword>
<sequence length="221" mass="24334">MRQIFIILTFFLAGFAYCQGVAGSSQGGIPGSYPESPPESPPQSPPGSPKPGPKADADASQPPLSQKALMEKRCREISIHEAPRNDYRGSLYAFVDTICTNDPKNDPDHYKSTSGKDRHKPKEQSSTVNLDRCLGWDKKNGGFIKEIDGHGTYYGLCWGCRYKRGTKDGENNLSCWCKYGKGEKVEDLATKKLGIMTQFDLGPLLKVFPSGSVGCSHWDYS</sequence>
<feature type="region of interest" description="Disordered" evidence="1">
    <location>
        <begin position="26"/>
        <end position="65"/>
    </location>
</feature>
<feature type="region of interest" description="Disordered" evidence="1">
    <location>
        <begin position="105"/>
        <end position="126"/>
    </location>
</feature>
<accession>A0A5N6V002</accession>
<dbReference type="EMBL" id="ML738611">
    <property type="protein sequence ID" value="KAE8164063.1"/>
    <property type="molecule type" value="Genomic_DNA"/>
</dbReference>
<dbReference type="AlphaFoldDB" id="A0A5N6V002"/>
<name>A0A5N6V002_ASPTM</name>
<feature type="compositionally biased region" description="Pro residues" evidence="1">
    <location>
        <begin position="35"/>
        <end position="52"/>
    </location>
</feature>
<dbReference type="Proteomes" id="UP000326950">
    <property type="component" value="Unassembled WGS sequence"/>
</dbReference>
<feature type="compositionally biased region" description="Basic and acidic residues" evidence="1">
    <location>
        <begin position="105"/>
        <end position="123"/>
    </location>
</feature>
<evidence type="ECO:0000256" key="1">
    <source>
        <dbReference type="SAM" id="MobiDB-lite"/>
    </source>
</evidence>
<feature type="signal peptide" evidence="2">
    <location>
        <begin position="1"/>
        <end position="18"/>
    </location>
</feature>
<gene>
    <name evidence="3" type="ORF">BDV40DRAFT_298778</name>
</gene>
<reference evidence="3 4" key="1">
    <citation type="submission" date="2019-04" db="EMBL/GenBank/DDBJ databases">
        <title>Friends and foes A comparative genomics study of 23 Aspergillus species from section Flavi.</title>
        <authorList>
            <consortium name="DOE Joint Genome Institute"/>
            <person name="Kjaerbolling I."/>
            <person name="Vesth T."/>
            <person name="Frisvad J.C."/>
            <person name="Nybo J.L."/>
            <person name="Theobald S."/>
            <person name="Kildgaard S."/>
            <person name="Isbrandt T."/>
            <person name="Kuo A."/>
            <person name="Sato A."/>
            <person name="Lyhne E.K."/>
            <person name="Kogle M.E."/>
            <person name="Wiebenga A."/>
            <person name="Kun R.S."/>
            <person name="Lubbers R.J."/>
            <person name="Makela M.R."/>
            <person name="Barry K."/>
            <person name="Chovatia M."/>
            <person name="Clum A."/>
            <person name="Daum C."/>
            <person name="Haridas S."/>
            <person name="He G."/>
            <person name="LaButti K."/>
            <person name="Lipzen A."/>
            <person name="Mondo S."/>
            <person name="Riley R."/>
            <person name="Salamov A."/>
            <person name="Simmons B.A."/>
            <person name="Magnuson J.K."/>
            <person name="Henrissat B."/>
            <person name="Mortensen U.H."/>
            <person name="Larsen T.O."/>
            <person name="Devries R.P."/>
            <person name="Grigoriev I.V."/>
            <person name="Machida M."/>
            <person name="Baker S.E."/>
            <person name="Andersen M.R."/>
        </authorList>
    </citation>
    <scope>NUCLEOTIDE SEQUENCE [LARGE SCALE GENOMIC DNA]</scope>
    <source>
        <strain evidence="3 4">CBS 117626</strain>
    </source>
</reference>
<protein>
    <recommendedName>
        <fullName evidence="5">Cyanovirin-N domain-containing protein</fullName>
    </recommendedName>
</protein>
<keyword evidence="2" id="KW-0732">Signal</keyword>
<dbReference type="OrthoDB" id="4378929at2759"/>
<organism evidence="3 4">
    <name type="scientific">Aspergillus tamarii</name>
    <dbReference type="NCBI Taxonomy" id="41984"/>
    <lineage>
        <taxon>Eukaryota</taxon>
        <taxon>Fungi</taxon>
        <taxon>Dikarya</taxon>
        <taxon>Ascomycota</taxon>
        <taxon>Pezizomycotina</taxon>
        <taxon>Eurotiomycetes</taxon>
        <taxon>Eurotiomycetidae</taxon>
        <taxon>Eurotiales</taxon>
        <taxon>Aspergillaceae</taxon>
        <taxon>Aspergillus</taxon>
        <taxon>Aspergillus subgen. Circumdati</taxon>
    </lineage>
</organism>
<evidence type="ECO:0000256" key="2">
    <source>
        <dbReference type="SAM" id="SignalP"/>
    </source>
</evidence>